<dbReference type="Gene3D" id="1.10.1220.10">
    <property type="entry name" value="Met repressor-like"/>
    <property type="match status" value="1"/>
</dbReference>
<keyword evidence="3" id="KW-1185">Reference proteome</keyword>
<reference evidence="2 3" key="1">
    <citation type="submission" date="2023-12" db="EMBL/GenBank/DDBJ databases">
        <title>Friends and Foes: Symbiotic and Algicidal bacterial influence on Karenia brevis blooms.</title>
        <authorList>
            <person name="Fei C."/>
            <person name="Mohamed A.R."/>
            <person name="Booker A."/>
            <person name="Arshad M."/>
            <person name="Klass S."/>
            <person name="Ahn S."/>
            <person name="Gilbert P.M."/>
            <person name="Heil C.A."/>
            <person name="Martinez J.M."/>
            <person name="Amin S.A."/>
        </authorList>
    </citation>
    <scope>NUCLEOTIDE SEQUENCE [LARGE SCALE GENOMIC DNA]</scope>
    <source>
        <strain evidence="2 3">CE15</strain>
    </source>
</reference>
<dbReference type="InterPro" id="IPR013321">
    <property type="entry name" value="Arc_rbn_hlx_hlx"/>
</dbReference>
<evidence type="ECO:0000313" key="3">
    <source>
        <dbReference type="Proteomes" id="UP001382455"/>
    </source>
</evidence>
<protein>
    <submittedName>
        <fullName evidence="2">Ribbon-helix-helix domain-containing protein</fullName>
    </submittedName>
</protein>
<sequence>MSLIDLKKGHGNNRKKKISVDEFIEQANLYAQGKDATLDKSRHIKKGRKYKNATFTLSPDHIKQLDALSKQSGLSKSYILRLLIAELAEGDDLTIDSLLDHIDAK</sequence>
<name>A0ABU8EYT1_9GAMM</name>
<accession>A0ABU8EYT1</accession>
<dbReference type="RefSeq" id="WP_336436972.1">
    <property type="nucleotide sequence ID" value="NZ_JBAWKS010000002.1"/>
</dbReference>
<evidence type="ECO:0000259" key="1">
    <source>
        <dbReference type="Pfam" id="PF01402"/>
    </source>
</evidence>
<gene>
    <name evidence="2" type="ORF">WAE96_20845</name>
</gene>
<dbReference type="EMBL" id="JBAWKS010000002">
    <property type="protein sequence ID" value="MEI4552139.1"/>
    <property type="molecule type" value="Genomic_DNA"/>
</dbReference>
<comment type="caution">
    <text evidence="2">The sequence shown here is derived from an EMBL/GenBank/DDBJ whole genome shotgun (WGS) entry which is preliminary data.</text>
</comment>
<dbReference type="CDD" id="cd21631">
    <property type="entry name" value="RHH_CopG_NikR-like"/>
    <property type="match status" value="1"/>
</dbReference>
<proteinExistence type="predicted"/>
<dbReference type="Pfam" id="PF01402">
    <property type="entry name" value="RHH_1"/>
    <property type="match status" value="1"/>
</dbReference>
<dbReference type="InterPro" id="IPR002145">
    <property type="entry name" value="CopG"/>
</dbReference>
<evidence type="ECO:0000313" key="2">
    <source>
        <dbReference type="EMBL" id="MEI4552139.1"/>
    </source>
</evidence>
<dbReference type="Proteomes" id="UP001382455">
    <property type="component" value="Unassembled WGS sequence"/>
</dbReference>
<feature type="domain" description="Ribbon-helix-helix protein CopG" evidence="1">
    <location>
        <begin position="54"/>
        <end position="89"/>
    </location>
</feature>
<organism evidence="2 3">
    <name type="scientific">Pseudoalteromonas spongiae</name>
    <dbReference type="NCBI Taxonomy" id="298657"/>
    <lineage>
        <taxon>Bacteria</taxon>
        <taxon>Pseudomonadati</taxon>
        <taxon>Pseudomonadota</taxon>
        <taxon>Gammaproteobacteria</taxon>
        <taxon>Alteromonadales</taxon>
        <taxon>Pseudoalteromonadaceae</taxon>
        <taxon>Pseudoalteromonas</taxon>
    </lineage>
</organism>